<evidence type="ECO:0000259" key="3">
    <source>
        <dbReference type="PROSITE" id="PS50897"/>
    </source>
</evidence>
<accession>A0A9P7UQI2</accession>
<reference evidence="4" key="1">
    <citation type="journal article" date="2021" name="Genome Biol. Evol.">
        <title>The assembled and annotated genome of the fairy-ring fungus Marasmius oreades.</title>
        <authorList>
            <person name="Hiltunen M."/>
            <person name="Ament-Velasquez S.L."/>
            <person name="Johannesson H."/>
        </authorList>
    </citation>
    <scope>NUCLEOTIDE SEQUENCE</scope>
    <source>
        <strain evidence="4">03SP1</strain>
    </source>
</reference>
<dbReference type="AlphaFoldDB" id="A0A9P7UQI2"/>
<feature type="region of interest" description="Disordered" evidence="1">
    <location>
        <begin position="603"/>
        <end position="623"/>
    </location>
</feature>
<dbReference type="SMART" id="SM00667">
    <property type="entry name" value="LisH"/>
    <property type="match status" value="1"/>
</dbReference>
<feature type="domain" description="B30.2/SPRY" evidence="2">
    <location>
        <begin position="221"/>
        <end position="413"/>
    </location>
</feature>
<name>A0A9P7UQI2_9AGAR</name>
<dbReference type="RefSeq" id="XP_043007207.1">
    <property type="nucleotide sequence ID" value="XM_043154750.1"/>
</dbReference>
<dbReference type="InterPro" id="IPR006595">
    <property type="entry name" value="CTLH_C"/>
</dbReference>
<dbReference type="InterPro" id="IPR006594">
    <property type="entry name" value="LisH"/>
</dbReference>
<feature type="compositionally biased region" description="Low complexity" evidence="1">
    <location>
        <begin position="136"/>
        <end position="158"/>
    </location>
</feature>
<dbReference type="PROSITE" id="PS50896">
    <property type="entry name" value="LISH"/>
    <property type="match status" value="1"/>
</dbReference>
<keyword evidence="5" id="KW-1185">Reference proteome</keyword>
<proteinExistence type="predicted"/>
<evidence type="ECO:0000259" key="2">
    <source>
        <dbReference type="PROSITE" id="PS50188"/>
    </source>
</evidence>
<dbReference type="GeneID" id="66078903"/>
<evidence type="ECO:0000256" key="1">
    <source>
        <dbReference type="SAM" id="MobiDB-lite"/>
    </source>
</evidence>
<dbReference type="InterPro" id="IPR013320">
    <property type="entry name" value="ConA-like_dom_sf"/>
</dbReference>
<dbReference type="SMART" id="SM00757">
    <property type="entry name" value="CRA"/>
    <property type="match status" value="1"/>
</dbReference>
<evidence type="ECO:0000313" key="4">
    <source>
        <dbReference type="EMBL" id="KAG7090737.1"/>
    </source>
</evidence>
<dbReference type="CDD" id="cd12909">
    <property type="entry name" value="SPRY_RanBP9_10"/>
    <property type="match status" value="1"/>
</dbReference>
<dbReference type="InterPro" id="IPR024964">
    <property type="entry name" value="CTLH/CRA"/>
</dbReference>
<feature type="compositionally biased region" description="Low complexity" evidence="1">
    <location>
        <begin position="1"/>
        <end position="29"/>
    </location>
</feature>
<evidence type="ECO:0000313" key="5">
    <source>
        <dbReference type="Proteomes" id="UP001049176"/>
    </source>
</evidence>
<dbReference type="SUPFAM" id="SSF49899">
    <property type="entry name" value="Concanavalin A-like lectins/glucanases"/>
    <property type="match status" value="1"/>
</dbReference>
<dbReference type="PROSITE" id="PS50188">
    <property type="entry name" value="B302_SPRY"/>
    <property type="match status" value="1"/>
</dbReference>
<sequence length="777" mass="84409">MANRPSRSSSIPIPRSNSSTSPSRNIESIISIPFATPARSRLPSDQGPFVRGTTHAESDHRGAGTSTSTNQSNSPLRSTARSFTQPPLIHTRTIPRMINVPFEPRVVRAESSRNLDSTFQPPTSPTRLRKPSIGVRPPSTQRTTQETPQTFTTPSTTFERPDYLEHSAFRHLLQTEAPSSLPPARKSEHPPPNIHAYSSSTSTGSDDDSNASPPPREIPSSTSASASTPVISSDQVLKLPTRWSVQFRHHILNLSEDGRELTYQGTGGSDRDREAAAAARTVQHIPPACGIYYYEVEIRSKGQKAHISVGFAGSDVRMSRLPGWEPNSWGYHGDDGCSFAAEKNGTKYGPTFGVGDIIGCGMDFTTNQAFYTKNGVNLGPVFENVGKGIDLYPSVGLQHVGESVKVNFGHEPFKYDIEYYVQQQRNQAWAEIIERPVDTSFFSAGNNGSAPEEQTKRTLNRLVLSYLAHHGYVKTARVFQKQAETLNTVNTATPSVASSTPTLAVTGTTDHDVEMADTAVSSSSSSTTGLVIQNLEAAEIELRTRIVNSVLEKDIDSAVNETERCYPTALEAEEGLMKVKLRCRKFIELLLIAAEMKKSLNTSISMGGEDHTPSYDGEEEDGMSMQVDDDSAVSMNGFGPGSLVGDRHGSRSSSSAQARCKAALSEAIAYGQSLENEYRSDKRPEVQAIFKKTFSVVAYEDPLAVGGSIAEVVGHEARGLLANELNQAILKSQGKPTHPPLEMMYRYTAVYLLQLGLSGVGAAAFADIQKELLDSES</sequence>
<feature type="region of interest" description="Disordered" evidence="1">
    <location>
        <begin position="109"/>
        <end position="160"/>
    </location>
</feature>
<feature type="region of interest" description="Disordered" evidence="1">
    <location>
        <begin position="179"/>
        <end position="231"/>
    </location>
</feature>
<dbReference type="Pfam" id="PF10607">
    <property type="entry name" value="CTLH"/>
    <property type="match status" value="1"/>
</dbReference>
<protein>
    <recommendedName>
        <fullName evidence="6">Ran-binding protein 10</fullName>
    </recommendedName>
</protein>
<gene>
    <name evidence="4" type="ORF">E1B28_009827</name>
</gene>
<dbReference type="InterPro" id="IPR050618">
    <property type="entry name" value="Ubq-SigPath_Reg"/>
</dbReference>
<dbReference type="InterPro" id="IPR003877">
    <property type="entry name" value="SPRY_dom"/>
</dbReference>
<feature type="compositionally biased region" description="Low complexity" evidence="1">
    <location>
        <begin position="218"/>
        <end position="231"/>
    </location>
</feature>
<dbReference type="InterPro" id="IPR001870">
    <property type="entry name" value="B30.2/SPRY"/>
</dbReference>
<dbReference type="SMART" id="SM00449">
    <property type="entry name" value="SPRY"/>
    <property type="match status" value="1"/>
</dbReference>
<dbReference type="InterPro" id="IPR043136">
    <property type="entry name" value="B30.2/SPRY_sf"/>
</dbReference>
<dbReference type="Pfam" id="PF00622">
    <property type="entry name" value="SPRY"/>
    <property type="match status" value="1"/>
</dbReference>
<dbReference type="Proteomes" id="UP001049176">
    <property type="component" value="Chromosome 6"/>
</dbReference>
<dbReference type="EMBL" id="CM032186">
    <property type="protein sequence ID" value="KAG7090737.1"/>
    <property type="molecule type" value="Genomic_DNA"/>
</dbReference>
<comment type="caution">
    <text evidence="4">The sequence shown here is derived from an EMBL/GenBank/DDBJ whole genome shotgun (WGS) entry which is preliminary data.</text>
</comment>
<evidence type="ECO:0008006" key="6">
    <source>
        <dbReference type="Google" id="ProtNLM"/>
    </source>
</evidence>
<dbReference type="InterPro" id="IPR035782">
    <property type="entry name" value="SPRY_RanBP9/10"/>
</dbReference>
<dbReference type="Gene3D" id="2.60.120.920">
    <property type="match status" value="1"/>
</dbReference>
<dbReference type="PANTHER" id="PTHR12864">
    <property type="entry name" value="RAN BINDING PROTEIN 9-RELATED"/>
    <property type="match status" value="1"/>
</dbReference>
<dbReference type="OrthoDB" id="25503at2759"/>
<feature type="compositionally biased region" description="Polar residues" evidence="1">
    <location>
        <begin position="64"/>
        <end position="85"/>
    </location>
</feature>
<feature type="domain" description="CTLH" evidence="3">
    <location>
        <begin position="539"/>
        <end position="590"/>
    </location>
</feature>
<feature type="region of interest" description="Disordered" evidence="1">
    <location>
        <begin position="1"/>
        <end position="92"/>
    </location>
</feature>
<dbReference type="Pfam" id="PF08513">
    <property type="entry name" value="LisH"/>
    <property type="match status" value="1"/>
</dbReference>
<organism evidence="4 5">
    <name type="scientific">Marasmius oreades</name>
    <name type="common">fairy-ring Marasmius</name>
    <dbReference type="NCBI Taxonomy" id="181124"/>
    <lineage>
        <taxon>Eukaryota</taxon>
        <taxon>Fungi</taxon>
        <taxon>Dikarya</taxon>
        <taxon>Basidiomycota</taxon>
        <taxon>Agaricomycotina</taxon>
        <taxon>Agaricomycetes</taxon>
        <taxon>Agaricomycetidae</taxon>
        <taxon>Agaricales</taxon>
        <taxon>Marasmiineae</taxon>
        <taxon>Marasmiaceae</taxon>
        <taxon>Marasmius</taxon>
    </lineage>
</organism>
<dbReference type="PROSITE" id="PS50897">
    <property type="entry name" value="CTLH"/>
    <property type="match status" value="1"/>
</dbReference>
<dbReference type="KEGG" id="more:E1B28_009827"/>
<dbReference type="InterPro" id="IPR013144">
    <property type="entry name" value="CRA_dom"/>
</dbReference>